<dbReference type="AlphaFoldDB" id="A0A2A7MNL7"/>
<dbReference type="Proteomes" id="UP000431451">
    <property type="component" value="Unassembled WGS sequence"/>
</dbReference>
<reference evidence="2" key="4">
    <citation type="submission" date="2022-10" db="EMBL/GenBank/DDBJ databases">
        <authorList>
            <person name="Aires J."/>
            <person name="Mesa V."/>
        </authorList>
    </citation>
    <scope>NUCLEOTIDE SEQUENCE</scope>
    <source>
        <strain evidence="2">Clostridium neonatale JD116</strain>
    </source>
</reference>
<dbReference type="RefSeq" id="WP_058296859.1">
    <property type="nucleotide sequence ID" value="NZ_CAKJVD010000044.1"/>
</dbReference>
<dbReference type="EMBL" id="PDCJ01000001">
    <property type="protein sequence ID" value="PEG32718.1"/>
    <property type="molecule type" value="Genomic_DNA"/>
</dbReference>
<dbReference type="Proteomes" id="UP000220840">
    <property type="component" value="Unassembled WGS sequence"/>
</dbReference>
<dbReference type="EMBL" id="UWJD01000003">
    <property type="protein sequence ID" value="VCT86103.1"/>
    <property type="molecule type" value="Genomic_DNA"/>
</dbReference>
<dbReference type="OrthoDB" id="1925115at2"/>
<evidence type="ECO:0000313" key="3">
    <source>
        <dbReference type="EMBL" id="PEG32718.1"/>
    </source>
</evidence>
<dbReference type="EMBL" id="CAKJVE010000004">
    <property type="protein sequence ID" value="CAG9704073.1"/>
    <property type="molecule type" value="Genomic_DNA"/>
</dbReference>
<dbReference type="Proteomes" id="UP001189143">
    <property type="component" value="Unassembled WGS sequence"/>
</dbReference>
<name>A0A2A7MNL7_9CLOT</name>
<evidence type="ECO:0000313" key="2">
    <source>
        <dbReference type="EMBL" id="CAI3623989.1"/>
    </source>
</evidence>
<keyword evidence="5" id="KW-1185">Reference proteome</keyword>
<protein>
    <recommendedName>
        <fullName evidence="7">SH3 domain-containing protein</fullName>
    </recommendedName>
</protein>
<evidence type="ECO:0008006" key="7">
    <source>
        <dbReference type="Google" id="ProtNLM"/>
    </source>
</evidence>
<reference evidence="3 5" key="1">
    <citation type="submission" date="2017-10" db="EMBL/GenBank/DDBJ databases">
        <title>Effective Description of Clostridium neonatale sp. nov. linked to necrotizing enterocolitis in neonates and a clarification of species assignable to the genus Clostridium (Prazmowski 1880) emend. Lawson and Rainey 2016.</title>
        <authorList>
            <person name="Bernard K."/>
            <person name="Burdz T."/>
            <person name="Wiebe D."/>
            <person name="Balcewich B."/>
            <person name="Alfa M."/>
            <person name="Bernier A.-M."/>
        </authorList>
    </citation>
    <scope>NUCLEOTIDE SEQUENCE [LARGE SCALE GENOMIC DNA]</scope>
    <source>
        <strain evidence="3 5">LCDC99A005</strain>
    </source>
</reference>
<reference evidence="4 6" key="2">
    <citation type="submission" date="2018-06" db="EMBL/GenBank/DDBJ databases">
        <authorList>
            <consortium name="IHU Genomes"/>
        </authorList>
    </citation>
    <scope>NUCLEOTIDE SEQUENCE [LARGE SCALE GENOMIC DNA]</scope>
    <source>
        <strain evidence="4 6">NEC25</strain>
    </source>
</reference>
<evidence type="ECO:0000313" key="4">
    <source>
        <dbReference type="EMBL" id="VCT86103.1"/>
    </source>
</evidence>
<organism evidence="3 5">
    <name type="scientific">Clostridium neonatale</name>
    <dbReference type="NCBI Taxonomy" id="137838"/>
    <lineage>
        <taxon>Bacteria</taxon>
        <taxon>Bacillati</taxon>
        <taxon>Bacillota</taxon>
        <taxon>Clostridia</taxon>
        <taxon>Eubacteriales</taxon>
        <taxon>Clostridiaceae</taxon>
        <taxon>Clostridium</taxon>
    </lineage>
</organism>
<evidence type="ECO:0000313" key="6">
    <source>
        <dbReference type="Proteomes" id="UP000431451"/>
    </source>
</evidence>
<reference evidence="1" key="3">
    <citation type="submission" date="2021-10" db="EMBL/GenBank/DDBJ databases">
        <authorList>
            <person name="Mesa V."/>
        </authorList>
    </citation>
    <scope>NUCLEOTIDE SEQUENCE</scope>
    <source>
        <strain evidence="1">CC3_PB</strain>
    </source>
</reference>
<gene>
    <name evidence="2" type="ORF">CNEO2_410045</name>
    <name evidence="1" type="ORF">CNEO_40972</name>
    <name evidence="4" type="ORF">CNEONATNEC25_03708</name>
    <name evidence="3" type="ORF">CQ394_13815</name>
</gene>
<dbReference type="STRING" id="137838.GCA_001458595_04259"/>
<evidence type="ECO:0000313" key="5">
    <source>
        <dbReference type="Proteomes" id="UP000220840"/>
    </source>
</evidence>
<dbReference type="GeneID" id="68879243"/>
<evidence type="ECO:0000313" key="1">
    <source>
        <dbReference type="EMBL" id="CAG9704073.1"/>
    </source>
</evidence>
<sequence>MLILFLLIIILLSIGAGMFYINKYENTISSLRLDLRLTKKQLDTLINKSKTSDKNFTIEFCDIDYIYGTLEDSSHIYIYPDLASPCIYISNELLKVNIIEKASVENNIWYYVQLPIDSNINSKGWVISSSLSNLYNEPLSPTYNDQDNIGLDEKINS</sequence>
<proteinExistence type="predicted"/>
<dbReference type="Proteomes" id="UP000789738">
    <property type="component" value="Unassembled WGS sequence"/>
</dbReference>
<dbReference type="EMBL" id="CAMTCP010000239">
    <property type="protein sequence ID" value="CAI3623989.1"/>
    <property type="molecule type" value="Genomic_DNA"/>
</dbReference>
<accession>A0A2A7MNL7</accession>